<feature type="compositionally biased region" description="Pro residues" evidence="1">
    <location>
        <begin position="274"/>
        <end position="283"/>
    </location>
</feature>
<dbReference type="RefSeq" id="WP_382200842.1">
    <property type="nucleotide sequence ID" value="NZ_JBHTBZ010000027.1"/>
</dbReference>
<dbReference type="Proteomes" id="UP001596457">
    <property type="component" value="Unassembled WGS sequence"/>
</dbReference>
<keyword evidence="3" id="KW-1185">Reference proteome</keyword>
<dbReference type="EMBL" id="JBHTBZ010000027">
    <property type="protein sequence ID" value="MFC7461035.1"/>
    <property type="molecule type" value="Genomic_DNA"/>
</dbReference>
<evidence type="ECO:0000313" key="2">
    <source>
        <dbReference type="EMBL" id="MFC7461035.1"/>
    </source>
</evidence>
<comment type="caution">
    <text evidence="2">The sequence shown here is derived from an EMBL/GenBank/DDBJ whole genome shotgun (WGS) entry which is preliminary data.</text>
</comment>
<evidence type="ECO:0000313" key="3">
    <source>
        <dbReference type="Proteomes" id="UP001596457"/>
    </source>
</evidence>
<proteinExistence type="predicted"/>
<sequence>MQVAVSPLNVEEPSIQRKRVIVVEKSDVPRAAVGQGGKTFREGKRWQPQSKEEYAARQRIDPALIVQFAKVTRYMPPAKKHLVGHGLYNLIRSIPAQSEPWQRSRIIKSIKTLTKAADEHVAPDFGTPSHHGLQYLQRLLEAFKLGLYEPDSTAVDKLKKMAVFKKSLERLVQVLTAMLKRHPEFCLSGEELAGMAPYPGARHFNPRVNPVMLSWRDATNEQSLTHQTIQETLLIAAALQDLMSPVTNNVVGTEGVVEGDGLSAQGDPGHSSPDPIPDPSINP</sequence>
<accession>A0ABW2SC34</accession>
<reference evidence="3" key="1">
    <citation type="journal article" date="2019" name="Int. J. Syst. Evol. Microbiol.">
        <title>The Global Catalogue of Microorganisms (GCM) 10K type strain sequencing project: providing services to taxonomists for standard genome sequencing and annotation.</title>
        <authorList>
            <consortium name="The Broad Institute Genomics Platform"/>
            <consortium name="The Broad Institute Genome Sequencing Center for Infectious Disease"/>
            <person name="Wu L."/>
            <person name="Ma J."/>
        </authorList>
    </citation>
    <scope>NUCLEOTIDE SEQUENCE [LARGE SCALE GENOMIC DNA]</scope>
    <source>
        <strain evidence="3">CCUG 53903</strain>
    </source>
</reference>
<gene>
    <name evidence="2" type="ORF">ACFQU0_11445</name>
</gene>
<protein>
    <submittedName>
        <fullName evidence="2">Uncharacterized protein</fullName>
    </submittedName>
</protein>
<evidence type="ECO:0000256" key="1">
    <source>
        <dbReference type="SAM" id="MobiDB-lite"/>
    </source>
</evidence>
<feature type="region of interest" description="Disordered" evidence="1">
    <location>
        <begin position="257"/>
        <end position="283"/>
    </location>
</feature>
<name>A0ABW2SC34_9BURK</name>
<organism evidence="2 3">
    <name type="scientific">Hydrogenophaga defluvii</name>
    <dbReference type="NCBI Taxonomy" id="249410"/>
    <lineage>
        <taxon>Bacteria</taxon>
        <taxon>Pseudomonadati</taxon>
        <taxon>Pseudomonadota</taxon>
        <taxon>Betaproteobacteria</taxon>
        <taxon>Burkholderiales</taxon>
        <taxon>Comamonadaceae</taxon>
        <taxon>Hydrogenophaga</taxon>
    </lineage>
</organism>